<accession>A0A1H5VMZ2</accession>
<dbReference type="Pfam" id="PF01471">
    <property type="entry name" value="PG_binding_1"/>
    <property type="match status" value="1"/>
</dbReference>
<dbReference type="GO" id="GO:0030435">
    <property type="term" value="P:sporulation resulting in formation of a cellular spore"/>
    <property type="evidence" value="ECO:0007669"/>
    <property type="project" value="InterPro"/>
</dbReference>
<dbReference type="PANTHER" id="PTHR30032:SF4">
    <property type="entry name" value="AMIDASE ENHANCER"/>
    <property type="match status" value="1"/>
</dbReference>
<dbReference type="InterPro" id="IPR036365">
    <property type="entry name" value="PGBD-like_sf"/>
</dbReference>
<keyword evidence="5" id="KW-1185">Reference proteome</keyword>
<feature type="domain" description="Two component regulator three Y" evidence="2">
    <location>
        <begin position="425"/>
        <end position="486"/>
    </location>
</feature>
<dbReference type="InterPro" id="IPR051922">
    <property type="entry name" value="Bact_Sporulation_Assoc"/>
</dbReference>
<dbReference type="InterPro" id="IPR011123">
    <property type="entry name" value="Y_Y_Y"/>
</dbReference>
<evidence type="ECO:0000313" key="5">
    <source>
        <dbReference type="Proteomes" id="UP000242850"/>
    </source>
</evidence>
<protein>
    <submittedName>
        <fullName evidence="4">SpoIID/LytB domain protein</fullName>
    </submittedName>
</protein>
<dbReference type="Proteomes" id="UP000242850">
    <property type="component" value="Unassembled WGS sequence"/>
</dbReference>
<dbReference type="Pfam" id="PF08486">
    <property type="entry name" value="SpoIID"/>
    <property type="match status" value="1"/>
</dbReference>
<dbReference type="AlphaFoldDB" id="A0A1H5VMZ2"/>
<organism evidence="4 5">
    <name type="scientific">Caloramator fervidus</name>
    <dbReference type="NCBI Taxonomy" id="29344"/>
    <lineage>
        <taxon>Bacteria</taxon>
        <taxon>Bacillati</taxon>
        <taxon>Bacillota</taxon>
        <taxon>Clostridia</taxon>
        <taxon>Eubacteriales</taxon>
        <taxon>Clostridiaceae</taxon>
        <taxon>Caloramator</taxon>
    </lineage>
</organism>
<dbReference type="OrthoDB" id="9794671at2"/>
<gene>
    <name evidence="4" type="ORF">SAMN05660865_01242</name>
</gene>
<evidence type="ECO:0000259" key="1">
    <source>
        <dbReference type="Pfam" id="PF01471"/>
    </source>
</evidence>
<dbReference type="RefSeq" id="WP_103896193.1">
    <property type="nucleotide sequence ID" value="NZ_FNUK01000014.1"/>
</dbReference>
<evidence type="ECO:0000259" key="2">
    <source>
        <dbReference type="Pfam" id="PF07495"/>
    </source>
</evidence>
<sequence length="664" mass="74978">MKKALSIFLITCMFLLYIPVKVFANFSLTYYEPFKIGLESMASNQILVTLNGDYKVNEILMPSGTKLTLLLSNDLILLNENLYQIVKITPINNNTTVTLTITIQTESESKTISRKYLGSLDFVVKNNLILPINTLDIEDYLKGVVPYEMSDSFPLEALKAQAVAARCYALSNKGKHKQQGYDLCDTIHCQVYGGYDENKKNSIRAVEETKGIILTYNGKIISAYFSASNGGFTEASKNIWSADLPYLKVKKDDFDDYKWLENPVKLTSQDIDKRLKQNKILSDNEKFLRIDLNSIQKNESNKISKLNIVYLNSNGIESTKTLIKEQPRTAFSLRSTMYDITYDVLRDEYTFIGQGYGHGVGLSQIGAKNRAYKGQKFNQILLFYYDGVKIESLTSKLNSVNINKDKILIGEELTVNPIVNSENINEILFGYEILKNGQVIEPLRYSNNATFKYLLNSPGEYILKTYIKNIYSTKEFDDCKEIKFTVFSPAKITNIIFDKNAIYQNKPVSITIATSGGSGELQYKIDILKNNVLVYSQDFTINKTFIFTPKDIGEYTVKTTIKDNNAPYESNFETKFNVISNVATTRGYTNLQSLNINRVLKKGMKGQDVKNLQNILVRLGYLKSNSVTGYFGPQTEAAVKSFQKAKGLKPDGIVGKNTLLKLIG</sequence>
<dbReference type="Gene3D" id="1.10.101.10">
    <property type="entry name" value="PGBD-like superfamily/PGBD"/>
    <property type="match status" value="1"/>
</dbReference>
<feature type="domain" description="Sporulation stage II protein D amidase enhancer LytB N-terminal" evidence="3">
    <location>
        <begin position="129"/>
        <end position="216"/>
    </location>
</feature>
<dbReference type="EMBL" id="FNUK01000014">
    <property type="protein sequence ID" value="SEF87897.1"/>
    <property type="molecule type" value="Genomic_DNA"/>
</dbReference>
<proteinExistence type="predicted"/>
<dbReference type="GO" id="GO:0030288">
    <property type="term" value="C:outer membrane-bounded periplasmic space"/>
    <property type="evidence" value="ECO:0007669"/>
    <property type="project" value="TreeGrafter"/>
</dbReference>
<dbReference type="InterPro" id="IPR013486">
    <property type="entry name" value="SpoIID/LytB"/>
</dbReference>
<evidence type="ECO:0000313" key="4">
    <source>
        <dbReference type="EMBL" id="SEF87897.1"/>
    </source>
</evidence>
<name>A0A1H5VMZ2_9CLOT</name>
<dbReference type="InterPro" id="IPR013693">
    <property type="entry name" value="SpoIID/LytB_N"/>
</dbReference>
<dbReference type="PANTHER" id="PTHR30032">
    <property type="entry name" value="N-ACETYLMURAMOYL-L-ALANINE AMIDASE-RELATED"/>
    <property type="match status" value="1"/>
</dbReference>
<dbReference type="SUPFAM" id="SSF47090">
    <property type="entry name" value="PGBD-like"/>
    <property type="match status" value="1"/>
</dbReference>
<dbReference type="NCBIfam" id="TIGR02669">
    <property type="entry name" value="SpoIID_LytB"/>
    <property type="match status" value="1"/>
</dbReference>
<reference evidence="5" key="1">
    <citation type="submission" date="2016-10" db="EMBL/GenBank/DDBJ databases">
        <authorList>
            <person name="Varghese N."/>
            <person name="Submissions S."/>
        </authorList>
    </citation>
    <scope>NUCLEOTIDE SEQUENCE [LARGE SCALE GENOMIC DNA]</scope>
    <source>
        <strain evidence="5">DSM 5463</strain>
    </source>
</reference>
<dbReference type="Pfam" id="PF07495">
    <property type="entry name" value="Y_Y_Y"/>
    <property type="match status" value="1"/>
</dbReference>
<evidence type="ECO:0000259" key="3">
    <source>
        <dbReference type="Pfam" id="PF08486"/>
    </source>
</evidence>
<dbReference type="InterPro" id="IPR002477">
    <property type="entry name" value="Peptidoglycan-bd-like"/>
</dbReference>
<dbReference type="InterPro" id="IPR036366">
    <property type="entry name" value="PGBDSf"/>
</dbReference>
<feature type="domain" description="Peptidoglycan binding-like" evidence="1">
    <location>
        <begin position="606"/>
        <end position="662"/>
    </location>
</feature>